<dbReference type="EMBL" id="AP017378">
    <property type="protein sequence ID" value="BBD08768.1"/>
    <property type="molecule type" value="Genomic_DNA"/>
</dbReference>
<gene>
    <name evidence="1" type="ORF">DFE_2042</name>
</gene>
<dbReference type="GO" id="GO:1990281">
    <property type="term" value="C:efflux pump complex"/>
    <property type="evidence" value="ECO:0007669"/>
    <property type="project" value="TreeGrafter"/>
</dbReference>
<dbReference type="Gene3D" id="2.40.50.100">
    <property type="match status" value="1"/>
</dbReference>
<dbReference type="Gene3D" id="1.10.287.470">
    <property type="entry name" value="Helix hairpin bin"/>
    <property type="match status" value="1"/>
</dbReference>
<reference evidence="1 2" key="1">
    <citation type="journal article" date="2018" name="Sci. Adv.">
        <title>Multi-heme cytochromes provide a pathway for survival in energy-limited environments.</title>
        <authorList>
            <person name="Deng X."/>
            <person name="Dohmae N."/>
            <person name="Nealson K.H."/>
            <person name="Hashimoto K."/>
            <person name="Okamoto A."/>
        </authorList>
    </citation>
    <scope>NUCLEOTIDE SEQUENCE [LARGE SCALE GENOMIC DNA]</scope>
    <source>
        <strain evidence="1 2">IS5</strain>
    </source>
</reference>
<dbReference type="PANTHER" id="PTHR30469">
    <property type="entry name" value="MULTIDRUG RESISTANCE PROTEIN MDTA"/>
    <property type="match status" value="1"/>
</dbReference>
<organism evidence="1 2">
    <name type="scientific">Desulfovibrio ferrophilus</name>
    <dbReference type="NCBI Taxonomy" id="241368"/>
    <lineage>
        <taxon>Bacteria</taxon>
        <taxon>Pseudomonadati</taxon>
        <taxon>Thermodesulfobacteriota</taxon>
        <taxon>Desulfovibrionia</taxon>
        <taxon>Desulfovibrionales</taxon>
        <taxon>Desulfovibrionaceae</taxon>
        <taxon>Desulfovibrio</taxon>
    </lineage>
</organism>
<name>A0A2Z6AZX4_9BACT</name>
<dbReference type="SUPFAM" id="SSF111369">
    <property type="entry name" value="HlyD-like secretion proteins"/>
    <property type="match status" value="1"/>
</dbReference>
<dbReference type="OrthoDB" id="9783047at2"/>
<sequence length="452" mass="49313">MKMSRRMLVLPVLLLGILTLIVLVKTRLTPERVGIVERARAVRVVPATELALVPRAVGYGSVQPGQVWEAVAEVSGKVVEVHESLDRGAILPAGAVLMRIDPVEYRLARDRSEAAVAVVLAKLRELDQRERNAMSSLGVEQNSLQLSERELERKRSLQESGTISKSEMETEEKRYLTQKNIVQGYQSTLELVPSERQALSADLASARSSLENARLDLDKTVLRTPFECRIAAVNVELSQYAKSGQVVVVADSIGISEIPAQVPIAAFRNLLDMKSSPLAAGRIDMDAVRQAVGLKAVVRLNVAGTPVEWQARFSRISDEIDPQTRTVGVYVVVDNPYLQAIPGGRPPLVKNMYCEVELRGQPRAARVIVPRSALREGRVHVAGPDDRLLSREVVVDYLQGNVASIASGLQAGERVIVSDVSPAIEGMMLSVEQDTALFERVVAEATGEAGLR</sequence>
<proteinExistence type="predicted"/>
<dbReference type="GO" id="GO:0015562">
    <property type="term" value="F:efflux transmembrane transporter activity"/>
    <property type="evidence" value="ECO:0007669"/>
    <property type="project" value="TreeGrafter"/>
</dbReference>
<evidence type="ECO:0000313" key="1">
    <source>
        <dbReference type="EMBL" id="BBD08768.1"/>
    </source>
</evidence>
<evidence type="ECO:0000313" key="2">
    <source>
        <dbReference type="Proteomes" id="UP000269883"/>
    </source>
</evidence>
<dbReference type="Proteomes" id="UP000269883">
    <property type="component" value="Chromosome"/>
</dbReference>
<dbReference type="AlphaFoldDB" id="A0A2Z6AZX4"/>
<dbReference type="Gene3D" id="2.40.420.20">
    <property type="match status" value="1"/>
</dbReference>
<protein>
    <submittedName>
        <fullName evidence="1">Efflux transporter, RND family, MFP subunit</fullName>
    </submittedName>
</protein>
<dbReference type="PANTHER" id="PTHR30469:SF15">
    <property type="entry name" value="HLYD FAMILY OF SECRETION PROTEINS"/>
    <property type="match status" value="1"/>
</dbReference>
<dbReference type="RefSeq" id="WP_126379144.1">
    <property type="nucleotide sequence ID" value="NZ_AP017378.1"/>
</dbReference>
<accession>A0A2Z6AZX4</accession>
<dbReference type="KEGG" id="dfl:DFE_2042"/>
<keyword evidence="2" id="KW-1185">Reference proteome</keyword>
<dbReference type="Gene3D" id="2.40.30.170">
    <property type="match status" value="1"/>
</dbReference>